<evidence type="ECO:0000313" key="1">
    <source>
        <dbReference type="EMBL" id="CAB4021361.1"/>
    </source>
</evidence>
<keyword evidence="2" id="KW-1185">Reference proteome</keyword>
<comment type="caution">
    <text evidence="1">The sequence shown here is derived from an EMBL/GenBank/DDBJ whole genome shotgun (WGS) entry which is preliminary data.</text>
</comment>
<name>A0A7D9L183_PARCT</name>
<gene>
    <name evidence="1" type="ORF">PACLA_8A031972</name>
</gene>
<reference evidence="1" key="1">
    <citation type="submission" date="2020-04" db="EMBL/GenBank/DDBJ databases">
        <authorList>
            <person name="Alioto T."/>
            <person name="Alioto T."/>
            <person name="Gomez Garrido J."/>
        </authorList>
    </citation>
    <scope>NUCLEOTIDE SEQUENCE</scope>
    <source>
        <strain evidence="1">A484AB</strain>
    </source>
</reference>
<feature type="non-terminal residue" evidence="1">
    <location>
        <position position="1"/>
    </location>
</feature>
<sequence length="251" mass="28810">YIVKYYYSKNLVSFLQTLREGNISHIFSNKGDILTLVFEAVLDENKSILKEEFLQDVLRLVEACFTKAEMEKTRQKKAVILEREFGMTRFSSFYHYAIKQSWGKLIGYDVLSENTNFHQASEQLLQQILQHFWSLNSGMAFTIVESIYDGESQSGTGESLKYCDESDFDSIRDHGGWDIKRTRENILKGESDVRAKESVGGSEVVHGDKGDAMKIIATMGEDVKQPDGKFRFIIHKNIISFFLLFIILLKA</sequence>
<proteinExistence type="predicted"/>
<dbReference type="EMBL" id="CACRXK020011398">
    <property type="protein sequence ID" value="CAB4021361.1"/>
    <property type="molecule type" value="Genomic_DNA"/>
</dbReference>
<dbReference type="Proteomes" id="UP001152795">
    <property type="component" value="Unassembled WGS sequence"/>
</dbReference>
<evidence type="ECO:0000313" key="2">
    <source>
        <dbReference type="Proteomes" id="UP001152795"/>
    </source>
</evidence>
<accession>A0A7D9L183</accession>
<protein>
    <submittedName>
        <fullName evidence="1">Uncharacterized protein</fullName>
    </submittedName>
</protein>
<dbReference type="AlphaFoldDB" id="A0A7D9L183"/>
<organism evidence="1 2">
    <name type="scientific">Paramuricea clavata</name>
    <name type="common">Red gorgonian</name>
    <name type="synonym">Violescent sea-whip</name>
    <dbReference type="NCBI Taxonomy" id="317549"/>
    <lineage>
        <taxon>Eukaryota</taxon>
        <taxon>Metazoa</taxon>
        <taxon>Cnidaria</taxon>
        <taxon>Anthozoa</taxon>
        <taxon>Octocorallia</taxon>
        <taxon>Malacalcyonacea</taxon>
        <taxon>Plexauridae</taxon>
        <taxon>Paramuricea</taxon>
    </lineage>
</organism>